<dbReference type="PIRSF" id="PIRSF001438">
    <property type="entry name" value="4pyrrol_synth_OHMeBilane_synth"/>
    <property type="match status" value="1"/>
</dbReference>
<feature type="domain" description="Porphobilinogen deaminase C-terminal" evidence="9">
    <location>
        <begin position="227"/>
        <end position="301"/>
    </location>
</feature>
<comment type="subunit">
    <text evidence="3 7">Monomer.</text>
</comment>
<keyword evidence="11" id="KW-1185">Reference proteome</keyword>
<feature type="domain" description="Porphobilinogen deaminase N-terminal" evidence="8">
    <location>
        <begin position="10"/>
        <end position="212"/>
    </location>
</feature>
<dbReference type="EMBL" id="OMOH01000004">
    <property type="protein sequence ID" value="SPF68186.1"/>
    <property type="molecule type" value="Genomic_DNA"/>
</dbReference>
<evidence type="ECO:0000313" key="10">
    <source>
        <dbReference type="EMBL" id="SPF68186.1"/>
    </source>
</evidence>
<dbReference type="GO" id="GO:0004418">
    <property type="term" value="F:hydroxymethylbilane synthase activity"/>
    <property type="evidence" value="ECO:0007669"/>
    <property type="project" value="UniProtKB-UniRule"/>
</dbReference>
<comment type="cofactor">
    <cofactor evidence="7">
        <name>dipyrromethane</name>
        <dbReference type="ChEBI" id="CHEBI:60342"/>
    </cofactor>
    <text evidence="7">Binds 1 dipyrromethane group covalently.</text>
</comment>
<protein>
    <recommendedName>
        <fullName evidence="7">Porphobilinogen deaminase</fullName>
        <shortName evidence="7">PBG</shortName>
        <ecNumber evidence="7">2.5.1.61</ecNumber>
    </recommendedName>
    <alternativeName>
        <fullName evidence="7">Hydroxymethylbilane synthase</fullName>
        <shortName evidence="7">HMBS</shortName>
    </alternativeName>
    <alternativeName>
        <fullName evidence="7">Pre-uroporphyrinogen synthase</fullName>
    </alternativeName>
</protein>
<sequence>MSHGPRTEPLRIGTRGSRLAVAQTLTVAEMIEDATGGVAELVRVRTEGDDLSIPLSAPPRPGAFAARLRDVLSAGDVDVAVHSFKDLPFAPEPGLRVVAVPRRASALDALVSRDRLGLAELPAGARVGTSSPRRAAALLRARPDLEIVPIRGNVDTRVRKVRTGEVDAAVLAAAGLQRIDRGEEITAPIDPAVIVPAPAQGALAVEMRADHPMADAVGAIDDADTRLRVTAERQVLTGVQATCTTAVGALSELDGRTLRLVADLSGHLGVDYARVEVSAELGDDPLADAVALGRRAASELLAGAR</sequence>
<dbReference type="GO" id="GO:0005737">
    <property type="term" value="C:cytoplasm"/>
    <property type="evidence" value="ECO:0007669"/>
    <property type="project" value="UniProtKB-UniRule"/>
</dbReference>
<dbReference type="InterPro" id="IPR022418">
    <property type="entry name" value="Porphobilinogen_deaminase_C"/>
</dbReference>
<keyword evidence="4 7" id="KW-0808">Transferase</keyword>
<dbReference type="Pfam" id="PF01379">
    <property type="entry name" value="Porphobil_deam"/>
    <property type="match status" value="1"/>
</dbReference>
<comment type="catalytic activity">
    <reaction evidence="6 7">
        <text>4 porphobilinogen + H2O = hydroxymethylbilane + 4 NH4(+)</text>
        <dbReference type="Rhea" id="RHEA:13185"/>
        <dbReference type="ChEBI" id="CHEBI:15377"/>
        <dbReference type="ChEBI" id="CHEBI:28938"/>
        <dbReference type="ChEBI" id="CHEBI:57845"/>
        <dbReference type="ChEBI" id="CHEBI:58126"/>
        <dbReference type="EC" id="2.5.1.61"/>
    </reaction>
</comment>
<dbReference type="RefSeq" id="WP_119715376.1">
    <property type="nucleotide sequence ID" value="NZ_OMOH01000004.1"/>
</dbReference>
<reference evidence="11" key="1">
    <citation type="submission" date="2018-02" db="EMBL/GenBank/DDBJ databases">
        <authorList>
            <person name="Hornung B."/>
        </authorList>
    </citation>
    <scope>NUCLEOTIDE SEQUENCE [LARGE SCALE GENOMIC DNA]</scope>
</reference>
<evidence type="ECO:0000256" key="4">
    <source>
        <dbReference type="ARBA" id="ARBA00022679"/>
    </source>
</evidence>
<comment type="miscellaneous">
    <text evidence="7">The porphobilinogen subunits are added to the dipyrromethane group.</text>
</comment>
<dbReference type="SUPFAM" id="SSF54782">
    <property type="entry name" value="Porphobilinogen deaminase (hydroxymethylbilane synthase), C-terminal domain"/>
    <property type="match status" value="1"/>
</dbReference>
<evidence type="ECO:0000256" key="5">
    <source>
        <dbReference type="ARBA" id="ARBA00023244"/>
    </source>
</evidence>
<evidence type="ECO:0000313" key="11">
    <source>
        <dbReference type="Proteomes" id="UP000265962"/>
    </source>
</evidence>
<dbReference type="NCBIfam" id="TIGR00212">
    <property type="entry name" value="hemC"/>
    <property type="match status" value="1"/>
</dbReference>
<dbReference type="SUPFAM" id="SSF53850">
    <property type="entry name" value="Periplasmic binding protein-like II"/>
    <property type="match status" value="1"/>
</dbReference>
<dbReference type="PRINTS" id="PR00151">
    <property type="entry name" value="PORPHBDMNASE"/>
</dbReference>
<dbReference type="PANTHER" id="PTHR11557:SF0">
    <property type="entry name" value="PORPHOBILINOGEN DEAMINASE"/>
    <property type="match status" value="1"/>
</dbReference>
<evidence type="ECO:0000256" key="6">
    <source>
        <dbReference type="ARBA" id="ARBA00048169"/>
    </source>
</evidence>
<dbReference type="PANTHER" id="PTHR11557">
    <property type="entry name" value="PORPHOBILINOGEN DEAMINASE"/>
    <property type="match status" value="1"/>
</dbReference>
<dbReference type="EC" id="2.5.1.61" evidence="7"/>
<gene>
    <name evidence="7" type="primary">hemC</name>
    <name evidence="10" type="ORF">PROPJV5_1129</name>
</gene>
<comment type="function">
    <text evidence="1 7">Tetrapolymerization of the monopyrrole PBG into the hydroxymethylbilane pre-uroporphyrinogen in several discrete steps.</text>
</comment>
<comment type="similarity">
    <text evidence="2 7">Belongs to the HMBS family.</text>
</comment>
<evidence type="ECO:0000259" key="8">
    <source>
        <dbReference type="Pfam" id="PF01379"/>
    </source>
</evidence>
<dbReference type="AlphaFoldDB" id="A0A375I058"/>
<name>A0A375I058_9ACTN</name>
<dbReference type="OrthoDB" id="9810298at2"/>
<dbReference type="GO" id="GO:0006782">
    <property type="term" value="P:protoporphyrinogen IX biosynthetic process"/>
    <property type="evidence" value="ECO:0007669"/>
    <property type="project" value="UniProtKB-UniRule"/>
</dbReference>
<evidence type="ECO:0000256" key="7">
    <source>
        <dbReference type="HAMAP-Rule" id="MF_00260"/>
    </source>
</evidence>
<dbReference type="Gene3D" id="3.30.160.40">
    <property type="entry name" value="Porphobilinogen deaminase, C-terminal domain"/>
    <property type="match status" value="1"/>
</dbReference>
<evidence type="ECO:0000259" key="9">
    <source>
        <dbReference type="Pfam" id="PF03900"/>
    </source>
</evidence>
<feature type="modified residue" description="S-(dipyrrolylmethanemethyl)cysteine" evidence="7">
    <location>
        <position position="243"/>
    </location>
</feature>
<dbReference type="Gene3D" id="3.40.190.10">
    <property type="entry name" value="Periplasmic binding protein-like II"/>
    <property type="match status" value="2"/>
</dbReference>
<organism evidence="10 11">
    <name type="scientific">Propionibacterium ruminifibrarum</name>
    <dbReference type="NCBI Taxonomy" id="1962131"/>
    <lineage>
        <taxon>Bacteria</taxon>
        <taxon>Bacillati</taxon>
        <taxon>Actinomycetota</taxon>
        <taxon>Actinomycetes</taxon>
        <taxon>Propionibacteriales</taxon>
        <taxon>Propionibacteriaceae</taxon>
        <taxon>Propionibacterium</taxon>
    </lineage>
</organism>
<dbReference type="InterPro" id="IPR036803">
    <property type="entry name" value="Porphobilinogen_deaminase_C_sf"/>
</dbReference>
<evidence type="ECO:0000256" key="2">
    <source>
        <dbReference type="ARBA" id="ARBA00005638"/>
    </source>
</evidence>
<dbReference type="InterPro" id="IPR022417">
    <property type="entry name" value="Porphobilin_deaminase_N"/>
</dbReference>
<dbReference type="Pfam" id="PF03900">
    <property type="entry name" value="Porphobil_deamC"/>
    <property type="match status" value="1"/>
</dbReference>
<keyword evidence="5 7" id="KW-0627">Porphyrin biosynthesis</keyword>
<dbReference type="FunFam" id="3.40.190.10:FF:000005">
    <property type="entry name" value="Porphobilinogen deaminase"/>
    <property type="match status" value="1"/>
</dbReference>
<dbReference type="Proteomes" id="UP000265962">
    <property type="component" value="Unassembled WGS sequence"/>
</dbReference>
<dbReference type="HAMAP" id="MF_00260">
    <property type="entry name" value="Porphobil_deam"/>
    <property type="match status" value="1"/>
</dbReference>
<evidence type="ECO:0000256" key="1">
    <source>
        <dbReference type="ARBA" id="ARBA00002869"/>
    </source>
</evidence>
<evidence type="ECO:0000256" key="3">
    <source>
        <dbReference type="ARBA" id="ARBA00011245"/>
    </source>
</evidence>
<dbReference type="InterPro" id="IPR000860">
    <property type="entry name" value="HemC"/>
</dbReference>
<accession>A0A375I058</accession>
<proteinExistence type="inferred from homology"/>